<dbReference type="Pfam" id="PF01170">
    <property type="entry name" value="UPF0020"/>
    <property type="match status" value="1"/>
</dbReference>
<accession>A0ABV2KRT9</accession>
<proteinExistence type="predicted"/>
<dbReference type="GO" id="GO:0032259">
    <property type="term" value="P:methylation"/>
    <property type="evidence" value="ECO:0007669"/>
    <property type="project" value="UniProtKB-KW"/>
</dbReference>
<gene>
    <name evidence="4" type="ORF">ABID56_000377</name>
</gene>
<dbReference type="CDD" id="cd11715">
    <property type="entry name" value="THUMP_AdoMetMT"/>
    <property type="match status" value="1"/>
</dbReference>
<evidence type="ECO:0000256" key="2">
    <source>
        <dbReference type="ARBA" id="ARBA00022679"/>
    </source>
</evidence>
<keyword evidence="5" id="KW-1185">Reference proteome</keyword>
<evidence type="ECO:0000259" key="3">
    <source>
        <dbReference type="SMART" id="SM00981"/>
    </source>
</evidence>
<evidence type="ECO:0000313" key="4">
    <source>
        <dbReference type="EMBL" id="MET3682298.1"/>
    </source>
</evidence>
<protein>
    <submittedName>
        <fullName evidence="4">N6-adenine-specific DNA methylase</fullName>
        <ecNumber evidence="4">2.1.1.-</ecNumber>
    </submittedName>
</protein>
<dbReference type="SUPFAM" id="SSF53335">
    <property type="entry name" value="S-adenosyl-L-methionine-dependent methyltransferases"/>
    <property type="match status" value="1"/>
</dbReference>
<feature type="domain" description="THUMP" evidence="3">
    <location>
        <begin position="59"/>
        <end position="157"/>
    </location>
</feature>
<dbReference type="PANTHER" id="PTHR47313:SF1">
    <property type="entry name" value="RIBOSOMAL RNA LARGE SUBUNIT METHYLTRANSFERASE K_L"/>
    <property type="match status" value="1"/>
</dbReference>
<dbReference type="SMART" id="SM00981">
    <property type="entry name" value="THUMP"/>
    <property type="match status" value="1"/>
</dbReference>
<dbReference type="EC" id="2.1.1.-" evidence="4"/>
<comment type="caution">
    <text evidence="4">The sequence shown here is derived from an EMBL/GenBank/DDBJ whole genome shotgun (WGS) entry which is preliminary data.</text>
</comment>
<dbReference type="InterPro" id="IPR000241">
    <property type="entry name" value="RlmKL-like_Mtase"/>
</dbReference>
<dbReference type="EMBL" id="JBEPMX010000001">
    <property type="protein sequence ID" value="MET3682298.1"/>
    <property type="molecule type" value="Genomic_DNA"/>
</dbReference>
<reference evidence="4 5" key="1">
    <citation type="submission" date="2024-06" db="EMBL/GenBank/DDBJ databases">
        <title>Genomic Encyclopedia of Type Strains, Phase IV (KMG-IV): sequencing the most valuable type-strain genomes for metagenomic binning, comparative biology and taxonomic classification.</title>
        <authorList>
            <person name="Goeker M."/>
        </authorList>
    </citation>
    <scope>NUCLEOTIDE SEQUENCE [LARGE SCALE GENOMIC DNA]</scope>
    <source>
        <strain evidence="4 5">DSM 23520</strain>
    </source>
</reference>
<dbReference type="InterPro" id="IPR004114">
    <property type="entry name" value="THUMP_dom"/>
</dbReference>
<dbReference type="Proteomes" id="UP001549167">
    <property type="component" value="Unassembled WGS sequence"/>
</dbReference>
<evidence type="ECO:0000313" key="5">
    <source>
        <dbReference type="Proteomes" id="UP001549167"/>
    </source>
</evidence>
<dbReference type="RefSeq" id="WP_354218805.1">
    <property type="nucleotide sequence ID" value="NZ_JBEPMX010000001.1"/>
</dbReference>
<dbReference type="PANTHER" id="PTHR47313">
    <property type="entry name" value="RIBOSOMAL RNA LARGE SUBUNIT METHYLTRANSFERASE K/L"/>
    <property type="match status" value="1"/>
</dbReference>
<keyword evidence="1 4" id="KW-0489">Methyltransferase</keyword>
<dbReference type="InterPro" id="IPR029063">
    <property type="entry name" value="SAM-dependent_MTases_sf"/>
</dbReference>
<keyword evidence="2 4" id="KW-0808">Transferase</keyword>
<dbReference type="GO" id="GO:0008168">
    <property type="term" value="F:methyltransferase activity"/>
    <property type="evidence" value="ECO:0007669"/>
    <property type="project" value="UniProtKB-KW"/>
</dbReference>
<dbReference type="Pfam" id="PF22020">
    <property type="entry name" value="RlmL_1st"/>
    <property type="match status" value="1"/>
</dbReference>
<evidence type="ECO:0000256" key="1">
    <source>
        <dbReference type="ARBA" id="ARBA00022603"/>
    </source>
</evidence>
<dbReference type="Gene3D" id="3.30.2130.30">
    <property type="match status" value="1"/>
</dbReference>
<dbReference type="PROSITE" id="PS00092">
    <property type="entry name" value="N6_MTASE"/>
    <property type="match status" value="1"/>
</dbReference>
<dbReference type="Gene3D" id="3.40.50.150">
    <property type="entry name" value="Vaccinia Virus protein VP39"/>
    <property type="match status" value="1"/>
</dbReference>
<name>A0ABV2KRT9_9BACI</name>
<organism evidence="4 5">
    <name type="scientific">Alkalibacillus flavidus</name>
    <dbReference type="NCBI Taxonomy" id="546021"/>
    <lineage>
        <taxon>Bacteria</taxon>
        <taxon>Bacillati</taxon>
        <taxon>Bacillota</taxon>
        <taxon>Bacilli</taxon>
        <taxon>Bacillales</taxon>
        <taxon>Bacillaceae</taxon>
        <taxon>Alkalibacillus</taxon>
    </lineage>
</organism>
<dbReference type="InterPro" id="IPR054170">
    <property type="entry name" value="RlmL_1st"/>
</dbReference>
<sequence>MTQPLTLIATAAMGLEGLVKQELQDLGYHDLQTENGKVIFKSDFAGIARTNLWLRTADRIKLHIGSFNAYSFDELFEQTKALPWEDWLPEDAFIHVVGKSHKSKLYSVPDCQSIVKKSIVSRMQDQYHIHSRLSESGVRYKIEVAILKDHVTLSIDTTGAGLHKRGYRHEQGEAPLKETLAASLIKLTNWTPDKPFVDPFTGSGTIPIEAALIGQNIAPGFNREFAAEEWDFLPASIWDDAMEEAEDLANYDQPLAITGSDIDHRAIEMATNNAMEAGLADLIEWKQMNVKDFKPKSDVGYVVGNPPYGERMSDRDEVESIYRALGGIMKDFPKWSVYMLTSHENFEKHYGVQASKKRKLFNGFIKTDYYQFFGQK</sequence>
<dbReference type="Pfam" id="PF02926">
    <property type="entry name" value="THUMP"/>
    <property type="match status" value="1"/>
</dbReference>
<dbReference type="InterPro" id="IPR002052">
    <property type="entry name" value="DNA_methylase_N6_adenine_CS"/>
</dbReference>